<organism evidence="1 2">
    <name type="scientific">Cichorium intybus</name>
    <name type="common">Chicory</name>
    <dbReference type="NCBI Taxonomy" id="13427"/>
    <lineage>
        <taxon>Eukaryota</taxon>
        <taxon>Viridiplantae</taxon>
        <taxon>Streptophyta</taxon>
        <taxon>Embryophyta</taxon>
        <taxon>Tracheophyta</taxon>
        <taxon>Spermatophyta</taxon>
        <taxon>Magnoliopsida</taxon>
        <taxon>eudicotyledons</taxon>
        <taxon>Gunneridae</taxon>
        <taxon>Pentapetalae</taxon>
        <taxon>asterids</taxon>
        <taxon>campanulids</taxon>
        <taxon>Asterales</taxon>
        <taxon>Asteraceae</taxon>
        <taxon>Cichorioideae</taxon>
        <taxon>Cichorieae</taxon>
        <taxon>Cichoriinae</taxon>
        <taxon>Cichorium</taxon>
    </lineage>
</organism>
<name>A0ACB9ARV6_CICIN</name>
<gene>
    <name evidence="1" type="ORF">L2E82_41061</name>
</gene>
<reference evidence="1 2" key="2">
    <citation type="journal article" date="2022" name="Mol. Ecol. Resour.">
        <title>The genomes of chicory, endive, great burdock and yacon provide insights into Asteraceae paleo-polyploidization history and plant inulin production.</title>
        <authorList>
            <person name="Fan W."/>
            <person name="Wang S."/>
            <person name="Wang H."/>
            <person name="Wang A."/>
            <person name="Jiang F."/>
            <person name="Liu H."/>
            <person name="Zhao H."/>
            <person name="Xu D."/>
            <person name="Zhang Y."/>
        </authorList>
    </citation>
    <scope>NUCLEOTIDE SEQUENCE [LARGE SCALE GENOMIC DNA]</scope>
    <source>
        <strain evidence="2">cv. Punajuju</strain>
        <tissue evidence="1">Leaves</tissue>
    </source>
</reference>
<dbReference type="EMBL" id="CM042015">
    <property type="protein sequence ID" value="KAI3711175.1"/>
    <property type="molecule type" value="Genomic_DNA"/>
</dbReference>
<keyword evidence="2" id="KW-1185">Reference proteome</keyword>
<comment type="caution">
    <text evidence="1">The sequence shown here is derived from an EMBL/GenBank/DDBJ whole genome shotgun (WGS) entry which is preliminary data.</text>
</comment>
<evidence type="ECO:0000313" key="2">
    <source>
        <dbReference type="Proteomes" id="UP001055811"/>
    </source>
</evidence>
<evidence type="ECO:0000313" key="1">
    <source>
        <dbReference type="EMBL" id="KAI3711175.1"/>
    </source>
</evidence>
<dbReference type="Proteomes" id="UP001055811">
    <property type="component" value="Linkage Group LG07"/>
</dbReference>
<sequence length="91" mass="10311">MKNRSPERSNPRRYRRRLRSRMSAVVGVFMRSTKSKRKGQLVGPISDCRVAGDAVADGGRRGGSRRSLWFTMTFRKRVTGPKGSNNDDLLL</sequence>
<accession>A0ACB9ARV6</accession>
<reference evidence="2" key="1">
    <citation type="journal article" date="2022" name="Mol. Ecol. Resour.">
        <title>The genomes of chicory, endive, great burdock and yacon provide insights into Asteraceae palaeo-polyploidization history and plant inulin production.</title>
        <authorList>
            <person name="Fan W."/>
            <person name="Wang S."/>
            <person name="Wang H."/>
            <person name="Wang A."/>
            <person name="Jiang F."/>
            <person name="Liu H."/>
            <person name="Zhao H."/>
            <person name="Xu D."/>
            <person name="Zhang Y."/>
        </authorList>
    </citation>
    <scope>NUCLEOTIDE SEQUENCE [LARGE SCALE GENOMIC DNA]</scope>
    <source>
        <strain evidence="2">cv. Punajuju</strain>
    </source>
</reference>
<proteinExistence type="predicted"/>
<protein>
    <submittedName>
        <fullName evidence="1">Uncharacterized protein</fullName>
    </submittedName>
</protein>